<keyword evidence="4" id="KW-1185">Reference proteome</keyword>
<dbReference type="OrthoDB" id="6861885at2"/>
<gene>
    <name evidence="3" type="ORF">GZ78_06955</name>
</gene>
<dbReference type="GO" id="GO:0016491">
    <property type="term" value="F:oxidoreductase activity"/>
    <property type="evidence" value="ECO:0007669"/>
    <property type="project" value="UniProtKB-KW"/>
</dbReference>
<dbReference type="PRINTS" id="PR00081">
    <property type="entry name" value="GDHRDH"/>
</dbReference>
<dbReference type="PANTHER" id="PTHR24321">
    <property type="entry name" value="DEHYDROGENASES, SHORT CHAIN"/>
    <property type="match status" value="1"/>
</dbReference>
<reference evidence="3 4" key="1">
    <citation type="submission" date="2014-06" db="EMBL/GenBank/DDBJ databases">
        <title>Whole Genome Sequences of Three Symbiotic Endozoicomonas Bacteria.</title>
        <authorList>
            <person name="Neave M.J."/>
            <person name="Apprill A."/>
            <person name="Voolstra C.R."/>
        </authorList>
    </citation>
    <scope>NUCLEOTIDE SEQUENCE [LARGE SCALE GENOMIC DNA]</scope>
    <source>
        <strain evidence="3 4">DSM 25634</strain>
    </source>
</reference>
<dbReference type="Gene3D" id="3.40.50.720">
    <property type="entry name" value="NAD(P)-binding Rossmann-like Domain"/>
    <property type="match status" value="1"/>
</dbReference>
<dbReference type="PANTHER" id="PTHR24321:SF15">
    <property type="entry name" value="OXIDOREDUCTASE UCPA"/>
    <property type="match status" value="1"/>
</dbReference>
<accession>A0A081NMF3</accession>
<dbReference type="SUPFAM" id="SSF51735">
    <property type="entry name" value="NAD(P)-binding Rossmann-fold domains"/>
    <property type="match status" value="1"/>
</dbReference>
<dbReference type="InterPro" id="IPR036291">
    <property type="entry name" value="NAD(P)-bd_dom_sf"/>
</dbReference>
<dbReference type="InterPro" id="IPR020904">
    <property type="entry name" value="Sc_DH/Rdtase_CS"/>
</dbReference>
<dbReference type="Pfam" id="PF13561">
    <property type="entry name" value="adh_short_C2"/>
    <property type="match status" value="1"/>
</dbReference>
<dbReference type="NCBIfam" id="NF005559">
    <property type="entry name" value="PRK07231.1"/>
    <property type="match status" value="1"/>
</dbReference>
<evidence type="ECO:0000313" key="4">
    <source>
        <dbReference type="Proteomes" id="UP000028073"/>
    </source>
</evidence>
<dbReference type="RefSeq" id="WP_034833554.1">
    <property type="nucleotide sequence ID" value="NZ_JOKH01000001.1"/>
</dbReference>
<proteinExistence type="inferred from homology"/>
<evidence type="ECO:0000256" key="2">
    <source>
        <dbReference type="ARBA" id="ARBA00023002"/>
    </source>
</evidence>
<dbReference type="Proteomes" id="UP000028073">
    <property type="component" value="Unassembled WGS sequence"/>
</dbReference>
<sequence length="249" mass="26475">MNRVKDKVCIVTGAANGMGREDALLLAEQGARVVITDINEEAGQKLADEMGAQALFIHHDVASEEGWKNVIDKTLSTFGRLDVLVNNAGILELASIEDTDLALFQKMSRVNSDSIFLGCKYAIEAMKASGGGSIINMSSIAAIAGQSYTCAYSASKGAVAAMTRSVALHCKEKGYGIRCNSVHPDGVDTPMTQKYTGGALSEEVMNDPNNRICHPREIANLVLFLASDESRFINGAELKVDNAQSISGG</sequence>
<comment type="caution">
    <text evidence="3">The sequence shown here is derived from an EMBL/GenBank/DDBJ whole genome shotgun (WGS) entry which is preliminary data.</text>
</comment>
<dbReference type="eggNOG" id="COG1028">
    <property type="taxonomic scope" value="Bacteria"/>
</dbReference>
<name>A0A081NMF3_9GAMM</name>
<evidence type="ECO:0000256" key="1">
    <source>
        <dbReference type="ARBA" id="ARBA00006484"/>
    </source>
</evidence>
<dbReference type="PRINTS" id="PR00080">
    <property type="entry name" value="SDRFAMILY"/>
</dbReference>
<evidence type="ECO:0000313" key="3">
    <source>
        <dbReference type="EMBL" id="KEQ19626.1"/>
    </source>
</evidence>
<dbReference type="EMBL" id="JOKH01000001">
    <property type="protein sequence ID" value="KEQ19626.1"/>
    <property type="molecule type" value="Genomic_DNA"/>
</dbReference>
<dbReference type="AlphaFoldDB" id="A0A081NMF3"/>
<dbReference type="InterPro" id="IPR002347">
    <property type="entry name" value="SDR_fam"/>
</dbReference>
<keyword evidence="2" id="KW-0560">Oxidoreductase</keyword>
<dbReference type="STRING" id="1137799.GZ78_06955"/>
<organism evidence="3 4">
    <name type="scientific">Endozoicomonas numazuensis</name>
    <dbReference type="NCBI Taxonomy" id="1137799"/>
    <lineage>
        <taxon>Bacteria</taxon>
        <taxon>Pseudomonadati</taxon>
        <taxon>Pseudomonadota</taxon>
        <taxon>Gammaproteobacteria</taxon>
        <taxon>Oceanospirillales</taxon>
        <taxon>Endozoicomonadaceae</taxon>
        <taxon>Endozoicomonas</taxon>
    </lineage>
</organism>
<comment type="similarity">
    <text evidence="1">Belongs to the short-chain dehydrogenases/reductases (SDR) family.</text>
</comment>
<dbReference type="PROSITE" id="PS00061">
    <property type="entry name" value="ADH_SHORT"/>
    <property type="match status" value="1"/>
</dbReference>
<protein>
    <submittedName>
        <fullName evidence="3">Short-chain dehydrogenase</fullName>
    </submittedName>
</protein>
<dbReference type="FunFam" id="3.40.50.720:FF:000084">
    <property type="entry name" value="Short-chain dehydrogenase reductase"/>
    <property type="match status" value="1"/>
</dbReference>